<evidence type="ECO:0000313" key="2">
    <source>
        <dbReference type="EMBL" id="CEM23004.1"/>
    </source>
</evidence>
<evidence type="ECO:0000256" key="1">
    <source>
        <dbReference type="SAM" id="MobiDB-lite"/>
    </source>
</evidence>
<organism evidence="2">
    <name type="scientific">Chromera velia CCMP2878</name>
    <dbReference type="NCBI Taxonomy" id="1169474"/>
    <lineage>
        <taxon>Eukaryota</taxon>
        <taxon>Sar</taxon>
        <taxon>Alveolata</taxon>
        <taxon>Colpodellida</taxon>
        <taxon>Chromeraceae</taxon>
        <taxon>Chromera</taxon>
    </lineage>
</organism>
<feature type="compositionally biased region" description="Low complexity" evidence="1">
    <location>
        <begin position="140"/>
        <end position="153"/>
    </location>
</feature>
<reference evidence="2" key="1">
    <citation type="submission" date="2014-11" db="EMBL/GenBank/DDBJ databases">
        <authorList>
            <person name="Otto D Thomas"/>
            <person name="Naeem Raeece"/>
        </authorList>
    </citation>
    <scope>NUCLEOTIDE SEQUENCE</scope>
</reference>
<name>A0A0G4G3S0_9ALVE</name>
<gene>
    <name evidence="2" type="ORF">Cvel_20152</name>
</gene>
<feature type="region of interest" description="Disordered" evidence="1">
    <location>
        <begin position="110"/>
        <end position="159"/>
    </location>
</feature>
<dbReference type="AlphaFoldDB" id="A0A0G4G3S0"/>
<dbReference type="VEuPathDB" id="CryptoDB:Cvel_20152"/>
<dbReference type="EMBL" id="CDMZ01000870">
    <property type="protein sequence ID" value="CEM23004.1"/>
    <property type="molecule type" value="Genomic_DNA"/>
</dbReference>
<accession>A0A0G4G3S0</accession>
<protein>
    <submittedName>
        <fullName evidence="2">Uncharacterized protein</fullName>
    </submittedName>
</protein>
<sequence length="445" mass="45809">MVDWGRGIFTEATRFTLTDVEGLSEMDPQMTNLFAQGFAYLKTPVPALPAGTFRPQVRVPLIENAFNFFLAACPVDVDEAFHHEGAPAMVFREADDFRTVAAREMSAQYPLANPGQHSPGLSASEPPMPMPPIKHSSTDSQSASLLGQSAQESEAATDMDGNLSVVRAFQQLSVDGHGRRATIGSTPGGNAVDSHEVWVNQGGPSVPPEAHRHNHLLPFHRQGRAQSISTPAEVTAQRANAQWWGGAGGSPADATMRGGASASSAPWPYNAGGGLTPPIIKESPSGGGGAFQQGGGSGGSPWRHMPLNEGETVMRTGGSTSVRELLSLHGRKAPQSRLEQAVHGGVPDPHPHFGPPSAGGYVKTEGHAGPSGLIDGDGGGGIPVGPPGGGASELHYLRLGSAEWGQGGGQGGELPLGGPMAGDAYMTTGCTPKLGEENANGQGGG</sequence>
<proteinExistence type="predicted"/>